<organism evidence="1 2">
    <name type="scientific">Kibdelosporangium aridum</name>
    <dbReference type="NCBI Taxonomy" id="2030"/>
    <lineage>
        <taxon>Bacteria</taxon>
        <taxon>Bacillati</taxon>
        <taxon>Actinomycetota</taxon>
        <taxon>Actinomycetes</taxon>
        <taxon>Pseudonocardiales</taxon>
        <taxon>Pseudonocardiaceae</taxon>
        <taxon>Kibdelosporangium</taxon>
    </lineage>
</organism>
<name>A0A1W2FAA4_KIBAR</name>
<dbReference type="Proteomes" id="UP000192674">
    <property type="component" value="Unassembled WGS sequence"/>
</dbReference>
<reference evidence="1 2" key="1">
    <citation type="submission" date="2017-04" db="EMBL/GenBank/DDBJ databases">
        <authorList>
            <person name="Afonso C.L."/>
            <person name="Miller P.J."/>
            <person name="Scott M.A."/>
            <person name="Spackman E."/>
            <person name="Goraichik I."/>
            <person name="Dimitrov K.M."/>
            <person name="Suarez D.L."/>
            <person name="Swayne D.E."/>
        </authorList>
    </citation>
    <scope>NUCLEOTIDE SEQUENCE [LARGE SCALE GENOMIC DNA]</scope>
    <source>
        <strain evidence="1 2">DSM 43828</strain>
    </source>
</reference>
<protein>
    <submittedName>
        <fullName evidence="1">Uncharacterized protein</fullName>
    </submittedName>
</protein>
<dbReference type="OrthoDB" id="3696407at2"/>
<dbReference type="EMBL" id="FWXV01000005">
    <property type="protein sequence ID" value="SMD18568.1"/>
    <property type="molecule type" value="Genomic_DNA"/>
</dbReference>
<evidence type="ECO:0000313" key="2">
    <source>
        <dbReference type="Proteomes" id="UP000192674"/>
    </source>
</evidence>
<dbReference type="RefSeq" id="WP_143446650.1">
    <property type="nucleotide sequence ID" value="NZ_FWXV01000005.1"/>
</dbReference>
<proteinExistence type="predicted"/>
<accession>A0A1W2FAA4</accession>
<gene>
    <name evidence="1" type="ORF">SAMN05661093_05826</name>
</gene>
<dbReference type="AlphaFoldDB" id="A0A1W2FAA4"/>
<evidence type="ECO:0000313" key="1">
    <source>
        <dbReference type="EMBL" id="SMD18568.1"/>
    </source>
</evidence>
<keyword evidence="2" id="KW-1185">Reference proteome</keyword>
<sequence>MTISELAGALRDVNLTLERARATTATAVPLLAESRATLLAVSRDPNGYDPVELDLAMAQLSTAGELIALARQSLLDYLLRL</sequence>